<keyword evidence="3" id="KW-1185">Reference proteome</keyword>
<dbReference type="InterPro" id="IPR028994">
    <property type="entry name" value="Integrin_alpha_N"/>
</dbReference>
<reference evidence="2" key="2">
    <citation type="submission" date="2016-10" db="EMBL/GenBank/DDBJ databases">
        <authorList>
            <person name="de Groot N.N."/>
        </authorList>
    </citation>
    <scope>NUCLEOTIDE SEQUENCE [LARGE SCALE GENOMIC DNA]</scope>
    <source>
        <strain evidence="1">DSM 22619</strain>
        <strain evidence="2">DSM 22620</strain>
    </source>
</reference>
<evidence type="ECO:0000313" key="4">
    <source>
        <dbReference type="Proteomes" id="UP000199480"/>
    </source>
</evidence>
<dbReference type="SUPFAM" id="SSF69318">
    <property type="entry name" value="Integrin alpha N-terminal domain"/>
    <property type="match status" value="1"/>
</dbReference>
<dbReference type="OrthoDB" id="95664at2"/>
<reference evidence="3 4" key="1">
    <citation type="submission" date="2016-10" db="EMBL/GenBank/DDBJ databases">
        <authorList>
            <person name="Varghese N."/>
            <person name="Submissions S."/>
        </authorList>
    </citation>
    <scope>NUCLEOTIDE SEQUENCE [LARGE SCALE GENOMIC DNA]</scope>
    <source>
        <strain evidence="3">DSM 22619</strain>
        <strain evidence="4">DSM 22620</strain>
    </source>
</reference>
<evidence type="ECO:0000313" key="1">
    <source>
        <dbReference type="EMBL" id="SDC58680.1"/>
    </source>
</evidence>
<sequence length="352" mass="39151">MRFEKKVLATDMVKCYAIGMVEAAGEKSFVVATEKDGPIRRFALDGTQRENVCDGPGGVMTVMQTPGRTDQLMSTYKFFSPNFGGDDAKIVTYTRQGDGSWKRQVLCDLPYVHRFGVLEGADGQKWLIACTIKSACREFKNDWKTPGAVYAAKLPENLEDYDQDHQLELTCIANCQLQNHGFYTAPDRSYALVGTAAGAFRYVPPASDGADWQIDCLVVQPTSDMCMVDLDGDGKEEMVTISTFHGDTLSVWHEGAEPDTYEKVWEDPLKRAFLHAIWSGKLAGEPCALLGNRKDGRDLLRLYHEDGEYRVEIIDHDCGPANVWAFEDGGIDHIIAANRETNEVALYAVHAE</sequence>
<dbReference type="RefSeq" id="WP_090847486.1">
    <property type="nucleotide sequence ID" value="NZ_FMZL01000025.1"/>
</dbReference>
<protein>
    <submittedName>
        <fullName evidence="2">Uncharacterized protein</fullName>
    </submittedName>
</protein>
<dbReference type="Proteomes" id="UP000198528">
    <property type="component" value="Unassembled WGS sequence"/>
</dbReference>
<dbReference type="GeneID" id="78499456"/>
<dbReference type="STRING" id="604330.SAMN04489857_0073"/>
<evidence type="ECO:0000313" key="3">
    <source>
        <dbReference type="Proteomes" id="UP000198528"/>
    </source>
</evidence>
<organism evidence="2 4">
    <name type="scientific">Parafannyhessea umbonata</name>
    <dbReference type="NCBI Taxonomy" id="604330"/>
    <lineage>
        <taxon>Bacteria</taxon>
        <taxon>Bacillati</taxon>
        <taxon>Actinomycetota</taxon>
        <taxon>Coriobacteriia</taxon>
        <taxon>Coriobacteriales</taxon>
        <taxon>Atopobiaceae</taxon>
        <taxon>Parafannyhessea</taxon>
    </lineage>
</organism>
<dbReference type="AlphaFoldDB" id="A0A1H1KRY7"/>
<gene>
    <name evidence="1" type="ORF">SAMN04487824_1255</name>
    <name evidence="2" type="ORF">SAMN04489857_0073</name>
</gene>
<dbReference type="Proteomes" id="UP000199480">
    <property type="component" value="Chromosome I"/>
</dbReference>
<name>A0A1H1KRY7_9ACTN</name>
<proteinExistence type="predicted"/>
<evidence type="ECO:0000313" key="2">
    <source>
        <dbReference type="EMBL" id="SDR64857.1"/>
    </source>
</evidence>
<dbReference type="EMBL" id="LT629759">
    <property type="protein sequence ID" value="SDR64857.1"/>
    <property type="molecule type" value="Genomic_DNA"/>
</dbReference>
<accession>A0A1H1KRY7</accession>
<dbReference type="EMBL" id="FMZL01000025">
    <property type="protein sequence ID" value="SDC58680.1"/>
    <property type="molecule type" value="Genomic_DNA"/>
</dbReference>